<dbReference type="InterPro" id="IPR025192">
    <property type="entry name" value="Succ_DH/fum_Rdtase_N"/>
</dbReference>
<keyword evidence="6" id="KW-1185">Reference proteome</keyword>
<dbReference type="EMBL" id="JACRTJ010000001">
    <property type="protein sequence ID" value="MBC8597653.1"/>
    <property type="molecule type" value="Genomic_DNA"/>
</dbReference>
<evidence type="ECO:0000313" key="5">
    <source>
        <dbReference type="EMBL" id="MBC8597653.1"/>
    </source>
</evidence>
<dbReference type="Proteomes" id="UP000647491">
    <property type="component" value="Unassembled WGS sequence"/>
</dbReference>
<reference evidence="5 6" key="1">
    <citation type="submission" date="2020-08" db="EMBL/GenBank/DDBJ databases">
        <title>Genome public.</title>
        <authorList>
            <person name="Liu C."/>
            <person name="Sun Q."/>
        </authorList>
    </citation>
    <scope>NUCLEOTIDE SEQUENCE [LARGE SCALE GENOMIC DNA]</scope>
    <source>
        <strain evidence="5 6">BX10</strain>
    </source>
</reference>
<sequence length="102" mass="11501">MEVKIYRWNPETDMSPHYDTFHVEFHKEARKTVMNLLEEIGDTQDGSLSFYMHSACGQGICGRCAVKVNGKVRLACNTVLTGEDIVLEPANEKVVKDLVVEN</sequence>
<proteinExistence type="inferred from homology"/>
<dbReference type="PANTHER" id="PTHR11921:SF29">
    <property type="entry name" value="SUCCINATE DEHYDROGENASE [UBIQUINONE] IRON-SULFUR SUBUNIT, MITOCHONDRIAL"/>
    <property type="match status" value="1"/>
</dbReference>
<organism evidence="5 6">
    <name type="scientific">Enterocloster hominis</name>
    <name type="common">ex Liu et al. 2021</name>
    <dbReference type="NCBI Taxonomy" id="2763663"/>
    <lineage>
        <taxon>Bacteria</taxon>
        <taxon>Bacillati</taxon>
        <taxon>Bacillota</taxon>
        <taxon>Clostridia</taxon>
        <taxon>Lachnospirales</taxon>
        <taxon>Lachnospiraceae</taxon>
        <taxon>Enterocloster</taxon>
    </lineage>
</organism>
<dbReference type="RefSeq" id="WP_158357966.1">
    <property type="nucleotide sequence ID" value="NZ_JACRTJ010000001.1"/>
</dbReference>
<dbReference type="InterPro" id="IPR036010">
    <property type="entry name" value="2Fe-2S_ferredoxin-like_sf"/>
</dbReference>
<dbReference type="InterPro" id="IPR001041">
    <property type="entry name" value="2Fe-2S_ferredoxin-type"/>
</dbReference>
<feature type="domain" description="2Fe-2S ferredoxin-type" evidence="4">
    <location>
        <begin position="1"/>
        <end position="93"/>
    </location>
</feature>
<evidence type="ECO:0000256" key="1">
    <source>
        <dbReference type="ARBA" id="ARBA00001927"/>
    </source>
</evidence>
<comment type="cofactor">
    <cofactor evidence="3">
        <name>[2Fe-2S] cluster</name>
        <dbReference type="ChEBI" id="CHEBI:190135"/>
    </cofactor>
</comment>
<dbReference type="InterPro" id="IPR050573">
    <property type="entry name" value="SDH/FRD_Iron-Sulfur"/>
</dbReference>
<comment type="cofactor">
    <cofactor evidence="1">
        <name>[3Fe-4S] cluster</name>
        <dbReference type="ChEBI" id="CHEBI:21137"/>
    </cofactor>
</comment>
<accession>A0ABR7NNJ9</accession>
<gene>
    <name evidence="5" type="ORF">H8708_00120</name>
</gene>
<name>A0ABR7NNJ9_9FIRM</name>
<dbReference type="PROSITE" id="PS51085">
    <property type="entry name" value="2FE2S_FER_2"/>
    <property type="match status" value="1"/>
</dbReference>
<evidence type="ECO:0000259" key="4">
    <source>
        <dbReference type="PROSITE" id="PS51085"/>
    </source>
</evidence>
<dbReference type="Pfam" id="PF13085">
    <property type="entry name" value="Fer2_3"/>
    <property type="match status" value="1"/>
</dbReference>
<dbReference type="PANTHER" id="PTHR11921">
    <property type="entry name" value="SUCCINATE DEHYDROGENASE IRON-SULFUR PROTEIN"/>
    <property type="match status" value="1"/>
</dbReference>
<evidence type="ECO:0000256" key="2">
    <source>
        <dbReference type="ARBA" id="ARBA00009433"/>
    </source>
</evidence>
<evidence type="ECO:0000313" key="6">
    <source>
        <dbReference type="Proteomes" id="UP000647491"/>
    </source>
</evidence>
<dbReference type="InterPro" id="IPR012675">
    <property type="entry name" value="Beta-grasp_dom_sf"/>
</dbReference>
<comment type="similarity">
    <text evidence="2">Belongs to the succinate dehydrogenase/fumarate reductase iron-sulfur protein family.</text>
</comment>
<protein>
    <submittedName>
        <fullName evidence="5">Succinate dehydrogenase</fullName>
    </submittedName>
</protein>
<dbReference type="SUPFAM" id="SSF54292">
    <property type="entry name" value="2Fe-2S ferredoxin-like"/>
    <property type="match status" value="1"/>
</dbReference>
<comment type="caution">
    <text evidence="5">The sequence shown here is derived from an EMBL/GenBank/DDBJ whole genome shotgun (WGS) entry which is preliminary data.</text>
</comment>
<dbReference type="Gene3D" id="3.10.20.30">
    <property type="match status" value="1"/>
</dbReference>
<evidence type="ECO:0000256" key="3">
    <source>
        <dbReference type="ARBA" id="ARBA00034078"/>
    </source>
</evidence>